<evidence type="ECO:0000259" key="3">
    <source>
        <dbReference type="PROSITE" id="PS50076"/>
    </source>
</evidence>
<dbReference type="GO" id="GO:0001671">
    <property type="term" value="F:ATPase activator activity"/>
    <property type="evidence" value="ECO:0007669"/>
    <property type="project" value="InterPro"/>
</dbReference>
<dbReference type="SUPFAM" id="SSF47144">
    <property type="entry name" value="HSC20 (HSCB), C-terminal oligomerisation domain"/>
    <property type="match status" value="1"/>
</dbReference>
<dbReference type="NCBIfam" id="TIGR00714">
    <property type="entry name" value="hscB"/>
    <property type="match status" value="1"/>
</dbReference>
<evidence type="ECO:0000313" key="5">
    <source>
        <dbReference type="Proteomes" id="UP001219567"/>
    </source>
</evidence>
<dbReference type="InterPro" id="IPR036869">
    <property type="entry name" value="J_dom_sf"/>
</dbReference>
<dbReference type="InterPro" id="IPR004640">
    <property type="entry name" value="HscB"/>
</dbReference>
<reference evidence="4 5" key="1">
    <citation type="submission" date="2023-03" db="EMBL/GenBank/DDBJ databases">
        <title>Mating type loci evolution in Malassezia.</title>
        <authorList>
            <person name="Coelho M.A."/>
        </authorList>
    </citation>
    <scope>NUCLEOTIDE SEQUENCE [LARGE SCALE GENOMIC DNA]</scope>
    <source>
        <strain evidence="4 5">CBS 9725</strain>
    </source>
</reference>
<sequence length="234" mass="26254">MPTAGLAFSPFCNDLRARRAYSSAQTKACASCGTPNGMAALQCKKCEALQPLPGDVNFYDVLGSPRETVSRKGWSVDLKQLKGQWRQKMGLTHPDRLVARPEKEQQIGTQQSAIVNKAYETLLRPLSRALYLLEQEGVKDIDEAASLEDPELLMEVMELQERLSEATDQAEVDAVGEQNQEHISDVLHELDDAFAQTDLNKDRIQNLAIQLRYWTNIAKAVQEWQPGQPVELHH</sequence>
<dbReference type="GO" id="GO:0051087">
    <property type="term" value="F:protein-folding chaperone binding"/>
    <property type="evidence" value="ECO:0007669"/>
    <property type="project" value="InterPro"/>
</dbReference>
<dbReference type="GO" id="GO:0051259">
    <property type="term" value="P:protein complex oligomerization"/>
    <property type="evidence" value="ECO:0007669"/>
    <property type="project" value="InterPro"/>
</dbReference>
<gene>
    <name evidence="4" type="primary">JAC1</name>
    <name evidence="4" type="ORF">MYAM1_000678</name>
</gene>
<comment type="similarity">
    <text evidence="1">Belongs to the HscB family.</text>
</comment>
<dbReference type="EMBL" id="CP119943">
    <property type="protein sequence ID" value="WFC97958.1"/>
    <property type="molecule type" value="Genomic_DNA"/>
</dbReference>
<dbReference type="PROSITE" id="PS50076">
    <property type="entry name" value="DNAJ_2"/>
    <property type="match status" value="1"/>
</dbReference>
<dbReference type="InterPro" id="IPR001623">
    <property type="entry name" value="DnaJ_domain"/>
</dbReference>
<dbReference type="AlphaFoldDB" id="A0AAJ5YRJ7"/>
<proteinExistence type="inferred from homology"/>
<dbReference type="InterPro" id="IPR036386">
    <property type="entry name" value="HscB_C_sf"/>
</dbReference>
<dbReference type="CDD" id="cd06257">
    <property type="entry name" value="DnaJ"/>
    <property type="match status" value="1"/>
</dbReference>
<dbReference type="PANTHER" id="PTHR14021">
    <property type="entry name" value="IRON-SULFUR CLUSTER CO-CHAPERONE PROTEIN HSCB"/>
    <property type="match status" value="1"/>
</dbReference>
<dbReference type="PANTHER" id="PTHR14021:SF15">
    <property type="entry name" value="IRON-SULFUR CLUSTER CO-CHAPERONE PROTEIN HSCB"/>
    <property type="match status" value="1"/>
</dbReference>
<organism evidence="4 5">
    <name type="scientific">Malassezia yamatoensis</name>
    <dbReference type="NCBI Taxonomy" id="253288"/>
    <lineage>
        <taxon>Eukaryota</taxon>
        <taxon>Fungi</taxon>
        <taxon>Dikarya</taxon>
        <taxon>Basidiomycota</taxon>
        <taxon>Ustilaginomycotina</taxon>
        <taxon>Malasseziomycetes</taxon>
        <taxon>Malasseziales</taxon>
        <taxon>Malasseziaceae</taxon>
        <taxon>Malassezia</taxon>
    </lineage>
</organism>
<evidence type="ECO:0000313" key="4">
    <source>
        <dbReference type="EMBL" id="WFC97958.1"/>
    </source>
</evidence>
<feature type="domain" description="J" evidence="3">
    <location>
        <begin position="57"/>
        <end position="135"/>
    </location>
</feature>
<name>A0AAJ5YRJ7_9BASI</name>
<dbReference type="Gene3D" id="1.20.1280.20">
    <property type="entry name" value="HscB, C-terminal domain"/>
    <property type="match status" value="1"/>
</dbReference>
<dbReference type="Proteomes" id="UP001219567">
    <property type="component" value="Chromosome 1"/>
</dbReference>
<dbReference type="Pfam" id="PF07743">
    <property type="entry name" value="HSCB_C"/>
    <property type="match status" value="1"/>
</dbReference>
<dbReference type="SMART" id="SM00271">
    <property type="entry name" value="DnaJ"/>
    <property type="match status" value="1"/>
</dbReference>
<protein>
    <submittedName>
        <fullName evidence="4">Molecular chaperone</fullName>
    </submittedName>
</protein>
<accession>A0AAJ5YRJ7</accession>
<dbReference type="GO" id="GO:0005739">
    <property type="term" value="C:mitochondrion"/>
    <property type="evidence" value="ECO:0007669"/>
    <property type="project" value="TreeGrafter"/>
</dbReference>
<dbReference type="InterPro" id="IPR009073">
    <property type="entry name" value="HscB_oligo_C"/>
</dbReference>
<dbReference type="Gene3D" id="1.10.287.110">
    <property type="entry name" value="DnaJ domain"/>
    <property type="match status" value="1"/>
</dbReference>
<keyword evidence="5" id="KW-1185">Reference proteome</keyword>
<keyword evidence="2" id="KW-0143">Chaperone</keyword>
<evidence type="ECO:0000256" key="1">
    <source>
        <dbReference type="ARBA" id="ARBA00010476"/>
    </source>
</evidence>
<dbReference type="GO" id="GO:0044571">
    <property type="term" value="P:[2Fe-2S] cluster assembly"/>
    <property type="evidence" value="ECO:0007669"/>
    <property type="project" value="InterPro"/>
</dbReference>
<evidence type="ECO:0000256" key="2">
    <source>
        <dbReference type="ARBA" id="ARBA00023186"/>
    </source>
</evidence>
<dbReference type="SUPFAM" id="SSF46565">
    <property type="entry name" value="Chaperone J-domain"/>
    <property type="match status" value="1"/>
</dbReference>